<dbReference type="PRINTS" id="PR00019">
    <property type="entry name" value="LEURICHRPT"/>
</dbReference>
<name>A0A834LPY4_RHOSS</name>
<dbReference type="InterPro" id="IPR001611">
    <property type="entry name" value="Leu-rich_rpt"/>
</dbReference>
<dbReference type="OrthoDB" id="1436446at2759"/>
<accession>A0A834LPY4</accession>
<dbReference type="Gene3D" id="3.80.10.10">
    <property type="entry name" value="Ribonuclease Inhibitor"/>
    <property type="match status" value="2"/>
</dbReference>
<dbReference type="InterPro" id="IPR032675">
    <property type="entry name" value="LRR_dom_sf"/>
</dbReference>
<evidence type="ECO:0000256" key="2">
    <source>
        <dbReference type="ARBA" id="ARBA00022737"/>
    </source>
</evidence>
<proteinExistence type="predicted"/>
<organism evidence="3 4">
    <name type="scientific">Rhododendron simsii</name>
    <name type="common">Sims's rhododendron</name>
    <dbReference type="NCBI Taxonomy" id="118357"/>
    <lineage>
        <taxon>Eukaryota</taxon>
        <taxon>Viridiplantae</taxon>
        <taxon>Streptophyta</taxon>
        <taxon>Embryophyta</taxon>
        <taxon>Tracheophyta</taxon>
        <taxon>Spermatophyta</taxon>
        <taxon>Magnoliopsida</taxon>
        <taxon>eudicotyledons</taxon>
        <taxon>Gunneridae</taxon>
        <taxon>Pentapetalae</taxon>
        <taxon>asterids</taxon>
        <taxon>Ericales</taxon>
        <taxon>Ericaceae</taxon>
        <taxon>Ericoideae</taxon>
        <taxon>Rhodoreae</taxon>
        <taxon>Rhododendron</taxon>
    </lineage>
</organism>
<comment type="caution">
    <text evidence="3">The sequence shown here is derived from an EMBL/GenBank/DDBJ whole genome shotgun (WGS) entry which is preliminary data.</text>
</comment>
<dbReference type="PANTHER" id="PTHR48057:SF7">
    <property type="entry name" value="LEUCINE-RICH REPEAT SERINE_THREONINE-PROTEIN KINASE 1"/>
    <property type="match status" value="1"/>
</dbReference>
<dbReference type="GO" id="GO:0051707">
    <property type="term" value="P:response to other organism"/>
    <property type="evidence" value="ECO:0007669"/>
    <property type="project" value="UniProtKB-ARBA"/>
</dbReference>
<protein>
    <submittedName>
        <fullName evidence="3">Uncharacterized protein</fullName>
    </submittedName>
</protein>
<dbReference type="Proteomes" id="UP000626092">
    <property type="component" value="Unassembled WGS sequence"/>
</dbReference>
<reference evidence="3" key="1">
    <citation type="submission" date="2019-11" db="EMBL/GenBank/DDBJ databases">
        <authorList>
            <person name="Liu Y."/>
            <person name="Hou J."/>
            <person name="Li T.-Q."/>
            <person name="Guan C.-H."/>
            <person name="Wu X."/>
            <person name="Wu H.-Z."/>
            <person name="Ling F."/>
            <person name="Zhang R."/>
            <person name="Shi X.-G."/>
            <person name="Ren J.-P."/>
            <person name="Chen E.-F."/>
            <person name="Sun J.-M."/>
        </authorList>
    </citation>
    <scope>NUCLEOTIDE SEQUENCE</scope>
    <source>
        <strain evidence="3">Adult_tree_wgs_1</strain>
        <tissue evidence="3">Leaves</tissue>
    </source>
</reference>
<dbReference type="PANTHER" id="PTHR48057">
    <property type="entry name" value="LEUCINE-RICH REPEAT SERINE/THREONINE-PROTEIN KINASE 1"/>
    <property type="match status" value="1"/>
</dbReference>
<keyword evidence="4" id="KW-1185">Reference proteome</keyword>
<keyword evidence="1" id="KW-0433">Leucine-rich repeat</keyword>
<gene>
    <name evidence="3" type="ORF">RHSIM_Rhsim05G0024500</name>
</gene>
<evidence type="ECO:0000313" key="4">
    <source>
        <dbReference type="Proteomes" id="UP000626092"/>
    </source>
</evidence>
<evidence type="ECO:0000256" key="1">
    <source>
        <dbReference type="ARBA" id="ARBA00022614"/>
    </source>
</evidence>
<dbReference type="SUPFAM" id="SSF52058">
    <property type="entry name" value="L domain-like"/>
    <property type="match status" value="1"/>
</dbReference>
<dbReference type="InterPro" id="IPR052595">
    <property type="entry name" value="LRRC69/RLP"/>
</dbReference>
<dbReference type="InterPro" id="IPR003591">
    <property type="entry name" value="Leu-rich_rpt_typical-subtyp"/>
</dbReference>
<sequence>MGVASSDVASGLGLSGLIPDTTIGKLEYLEYLDLSNNNITGLPSDFWSLGSLKSLNLSSNQLSQTLPSNIGNFGFLETLDFLQTIFLAESLMPLALFSAFKVRLSVFSGAVGGVIDLSQNQFQGHISQVNFSSSFNWSNLVYLDLSENQLSGELFSNLSEAQNLKHLNLAYNRFSAQPFPEISMLFGLEYLNLSGTKLMVPSHLKFQN</sequence>
<dbReference type="AlphaFoldDB" id="A0A834LPY4"/>
<keyword evidence="2" id="KW-0677">Repeat</keyword>
<dbReference type="SMART" id="SM00369">
    <property type="entry name" value="LRR_TYP"/>
    <property type="match status" value="2"/>
</dbReference>
<dbReference type="GO" id="GO:0006952">
    <property type="term" value="P:defense response"/>
    <property type="evidence" value="ECO:0007669"/>
    <property type="project" value="UniProtKB-ARBA"/>
</dbReference>
<dbReference type="Pfam" id="PF00560">
    <property type="entry name" value="LRR_1"/>
    <property type="match status" value="2"/>
</dbReference>
<dbReference type="EMBL" id="WJXA01000005">
    <property type="protein sequence ID" value="KAF7144056.1"/>
    <property type="molecule type" value="Genomic_DNA"/>
</dbReference>
<dbReference type="PROSITE" id="PS51450">
    <property type="entry name" value="LRR"/>
    <property type="match status" value="1"/>
</dbReference>
<dbReference type="Pfam" id="PF13855">
    <property type="entry name" value="LRR_8"/>
    <property type="match status" value="1"/>
</dbReference>
<evidence type="ECO:0000313" key="3">
    <source>
        <dbReference type="EMBL" id="KAF7144056.1"/>
    </source>
</evidence>